<keyword evidence="2" id="KW-0201">Cytochrome c-type biogenesis</keyword>
<dbReference type="PANTHER" id="PTHR42852">
    <property type="entry name" value="THIOL:DISULFIDE INTERCHANGE PROTEIN DSBE"/>
    <property type="match status" value="1"/>
</dbReference>
<dbReference type="PATRIC" id="fig|869279.4.peg.1739"/>
<evidence type="ECO:0000256" key="3">
    <source>
        <dbReference type="ARBA" id="ARBA00022968"/>
    </source>
</evidence>
<dbReference type="STRING" id="869279.SE15_10595"/>
<sequence length="164" mass="18295">MLLIGFLYLIGQGLRRAYAGPIAIGQKVPAFELTTFEGAVIRTADWQGKVIVVNFWASWCKPCEQEAADLEQAWQRYRPGGEVLFLGVDYVDTEPEARAFIEKFGLTYPNGPDLRTKISQMFRIQGVPETYIIDRGGRLAFVKKGPTTLNEITGVIDQLLAQAP</sequence>
<dbReference type="Gene3D" id="3.40.30.10">
    <property type="entry name" value="Glutaredoxin"/>
    <property type="match status" value="1"/>
</dbReference>
<keyword evidence="4" id="KW-1015">Disulfide bond</keyword>
<dbReference type="InterPro" id="IPR050553">
    <property type="entry name" value="Thioredoxin_ResA/DsbE_sf"/>
</dbReference>
<organism evidence="7 8">
    <name type="scientific">Thermanaerothrix daxensis</name>
    <dbReference type="NCBI Taxonomy" id="869279"/>
    <lineage>
        <taxon>Bacteria</taxon>
        <taxon>Bacillati</taxon>
        <taxon>Chloroflexota</taxon>
        <taxon>Anaerolineae</taxon>
        <taxon>Anaerolineales</taxon>
        <taxon>Anaerolineaceae</taxon>
        <taxon>Thermanaerothrix</taxon>
    </lineage>
</organism>
<keyword evidence="5" id="KW-0676">Redox-active center</keyword>
<dbReference type="AlphaFoldDB" id="A0A0P6XI82"/>
<dbReference type="GO" id="GO:0016209">
    <property type="term" value="F:antioxidant activity"/>
    <property type="evidence" value="ECO:0007669"/>
    <property type="project" value="InterPro"/>
</dbReference>
<evidence type="ECO:0000256" key="4">
    <source>
        <dbReference type="ARBA" id="ARBA00023157"/>
    </source>
</evidence>
<keyword evidence="8" id="KW-1185">Reference proteome</keyword>
<keyword evidence="3" id="KW-0735">Signal-anchor</keyword>
<evidence type="ECO:0000313" key="8">
    <source>
        <dbReference type="Proteomes" id="UP000050544"/>
    </source>
</evidence>
<comment type="subcellular location">
    <subcellularLocation>
        <location evidence="1">Cell envelope</location>
    </subcellularLocation>
</comment>
<evidence type="ECO:0000256" key="5">
    <source>
        <dbReference type="ARBA" id="ARBA00023284"/>
    </source>
</evidence>
<dbReference type="InterPro" id="IPR036249">
    <property type="entry name" value="Thioredoxin-like_sf"/>
</dbReference>
<evidence type="ECO:0000313" key="7">
    <source>
        <dbReference type="EMBL" id="KPL82931.1"/>
    </source>
</evidence>
<dbReference type="Proteomes" id="UP000050544">
    <property type="component" value="Unassembled WGS sequence"/>
</dbReference>
<dbReference type="SUPFAM" id="SSF52833">
    <property type="entry name" value="Thioredoxin-like"/>
    <property type="match status" value="1"/>
</dbReference>
<dbReference type="InterPro" id="IPR000866">
    <property type="entry name" value="AhpC/TSA"/>
</dbReference>
<protein>
    <recommendedName>
        <fullName evidence="6">Thioredoxin domain-containing protein</fullName>
    </recommendedName>
</protein>
<dbReference type="CDD" id="cd02966">
    <property type="entry name" value="TlpA_like_family"/>
    <property type="match status" value="1"/>
</dbReference>
<gene>
    <name evidence="7" type="ORF">SE15_10595</name>
</gene>
<dbReference type="InterPro" id="IPR013766">
    <property type="entry name" value="Thioredoxin_domain"/>
</dbReference>
<reference evidence="7" key="1">
    <citation type="submission" date="2015-07" db="EMBL/GenBank/DDBJ databases">
        <title>Whole genome sequence of Thermanaerothrix daxensis DSM 23592.</title>
        <authorList>
            <person name="Hemp J."/>
            <person name="Ward L.M."/>
            <person name="Pace L.A."/>
            <person name="Fischer W.W."/>
        </authorList>
    </citation>
    <scope>NUCLEOTIDE SEQUENCE [LARGE SCALE GENOMIC DNA]</scope>
    <source>
        <strain evidence="7">GNS-1</strain>
    </source>
</reference>
<accession>A0A0P6XI82</accession>
<keyword evidence="3" id="KW-0812">Transmembrane</keyword>
<name>A0A0P6XI82_9CHLR</name>
<feature type="domain" description="Thioredoxin" evidence="6">
    <location>
        <begin position="22"/>
        <end position="161"/>
    </location>
</feature>
<dbReference type="PROSITE" id="PS51352">
    <property type="entry name" value="THIOREDOXIN_2"/>
    <property type="match status" value="1"/>
</dbReference>
<proteinExistence type="predicted"/>
<dbReference type="PANTHER" id="PTHR42852:SF6">
    <property type="entry name" value="THIOL:DISULFIDE INTERCHANGE PROTEIN DSBE"/>
    <property type="match status" value="1"/>
</dbReference>
<evidence type="ECO:0000256" key="2">
    <source>
        <dbReference type="ARBA" id="ARBA00022748"/>
    </source>
</evidence>
<comment type="caution">
    <text evidence="7">The sequence shown here is derived from an EMBL/GenBank/DDBJ whole genome shotgun (WGS) entry which is preliminary data.</text>
</comment>
<dbReference type="GO" id="GO:0017004">
    <property type="term" value="P:cytochrome complex assembly"/>
    <property type="evidence" value="ECO:0007669"/>
    <property type="project" value="UniProtKB-KW"/>
</dbReference>
<dbReference type="GO" id="GO:0030313">
    <property type="term" value="C:cell envelope"/>
    <property type="evidence" value="ECO:0007669"/>
    <property type="project" value="UniProtKB-SubCell"/>
</dbReference>
<dbReference type="GO" id="GO:0016491">
    <property type="term" value="F:oxidoreductase activity"/>
    <property type="evidence" value="ECO:0007669"/>
    <property type="project" value="InterPro"/>
</dbReference>
<evidence type="ECO:0000259" key="6">
    <source>
        <dbReference type="PROSITE" id="PS51352"/>
    </source>
</evidence>
<evidence type="ECO:0000256" key="1">
    <source>
        <dbReference type="ARBA" id="ARBA00004196"/>
    </source>
</evidence>
<dbReference type="EMBL" id="LGKO01000005">
    <property type="protein sequence ID" value="KPL82931.1"/>
    <property type="molecule type" value="Genomic_DNA"/>
</dbReference>
<dbReference type="Pfam" id="PF00578">
    <property type="entry name" value="AhpC-TSA"/>
    <property type="match status" value="1"/>
</dbReference>